<sequence>MARKRVGSKISDELPPGRRRLAELLRTLYEHVGQPTLAACARHLEHRGFKTSPGVISRYVNGDRLPPEGFITHLHAAAVEQAGSEEAVGITREEALAARAAAESWRCKTCPELRRTNHGLQHEVRELRRTKAGLERRLIAAQERVAHLPVPSTQGDRQQRASGVAAATQIAAMAEKLKERGDVEAALAMVLESAEVLSPPESAASLALLRQKRHDELADTLIQIYGRDKPEKLVIRAALELYEYGMADDAGAMLRAAAD</sequence>
<name>A0ABN1SGL8_9ACTN</name>
<organism evidence="2 3">
    <name type="scientific">Streptomyces rhizosphaericus</name>
    <dbReference type="NCBI Taxonomy" id="114699"/>
    <lineage>
        <taxon>Bacteria</taxon>
        <taxon>Bacillati</taxon>
        <taxon>Actinomycetota</taxon>
        <taxon>Actinomycetes</taxon>
        <taxon>Kitasatosporales</taxon>
        <taxon>Streptomycetaceae</taxon>
        <taxon>Streptomyces</taxon>
        <taxon>Streptomyces violaceusniger group</taxon>
    </lineage>
</organism>
<evidence type="ECO:0000313" key="2">
    <source>
        <dbReference type="EMBL" id="GAA0988772.1"/>
    </source>
</evidence>
<evidence type="ECO:0000313" key="3">
    <source>
        <dbReference type="Proteomes" id="UP001500033"/>
    </source>
</evidence>
<dbReference type="Proteomes" id="UP001500033">
    <property type="component" value="Unassembled WGS sequence"/>
</dbReference>
<dbReference type="EMBL" id="BAAAIE010000045">
    <property type="protein sequence ID" value="GAA0988772.1"/>
    <property type="molecule type" value="Genomic_DNA"/>
</dbReference>
<feature type="coiled-coil region" evidence="1">
    <location>
        <begin position="117"/>
        <end position="144"/>
    </location>
</feature>
<keyword evidence="1" id="KW-0175">Coiled coil</keyword>
<evidence type="ECO:0000256" key="1">
    <source>
        <dbReference type="SAM" id="Coils"/>
    </source>
</evidence>
<protein>
    <submittedName>
        <fullName evidence="2">Uncharacterized protein</fullName>
    </submittedName>
</protein>
<proteinExistence type="predicted"/>
<reference evidence="2 3" key="1">
    <citation type="journal article" date="2019" name="Int. J. Syst. Evol. Microbiol.">
        <title>The Global Catalogue of Microorganisms (GCM) 10K type strain sequencing project: providing services to taxonomists for standard genome sequencing and annotation.</title>
        <authorList>
            <consortium name="The Broad Institute Genomics Platform"/>
            <consortium name="The Broad Institute Genome Sequencing Center for Infectious Disease"/>
            <person name="Wu L."/>
            <person name="Ma J."/>
        </authorList>
    </citation>
    <scope>NUCLEOTIDE SEQUENCE [LARGE SCALE GENOMIC DNA]</scope>
    <source>
        <strain evidence="2 3">JCM 11445</strain>
    </source>
</reference>
<keyword evidence="3" id="KW-1185">Reference proteome</keyword>
<accession>A0ABN1SGL8</accession>
<gene>
    <name evidence="2" type="ORF">GCM10009576_061510</name>
</gene>
<comment type="caution">
    <text evidence="2">The sequence shown here is derived from an EMBL/GenBank/DDBJ whole genome shotgun (WGS) entry which is preliminary data.</text>
</comment>